<feature type="transmembrane region" description="Helical" evidence="1">
    <location>
        <begin position="57"/>
        <end position="79"/>
    </location>
</feature>
<dbReference type="RefSeq" id="WP_093690646.1">
    <property type="nucleotide sequence ID" value="NZ_FNBU01000016.1"/>
</dbReference>
<name>A0A1G7MCJ2_9FIRM</name>
<protein>
    <recommendedName>
        <fullName evidence="5">Sulphur transport domain-containing protein</fullName>
    </recommendedName>
</protein>
<evidence type="ECO:0000313" key="3">
    <source>
        <dbReference type="EMBL" id="SDF59463.1"/>
    </source>
</evidence>
<dbReference type="STRING" id="1123285.SAMN05660235_02103"/>
<dbReference type="Proteomes" id="UP000243333">
    <property type="component" value="Unassembled WGS sequence"/>
</dbReference>
<feature type="transmembrane region" description="Helical" evidence="1">
    <location>
        <begin position="99"/>
        <end position="121"/>
    </location>
</feature>
<keyword evidence="1" id="KW-0472">Membrane</keyword>
<dbReference type="OrthoDB" id="3190590at2"/>
<feature type="chain" id="PRO_5038353581" description="Sulphur transport domain-containing protein" evidence="2">
    <location>
        <begin position="23"/>
        <end position="155"/>
    </location>
</feature>
<keyword evidence="2" id="KW-0732">Signal</keyword>
<keyword evidence="1" id="KW-0812">Transmembrane</keyword>
<evidence type="ECO:0000256" key="1">
    <source>
        <dbReference type="SAM" id="Phobius"/>
    </source>
</evidence>
<organism evidence="3 4">
    <name type="scientific">Sporolituus thermophilus DSM 23256</name>
    <dbReference type="NCBI Taxonomy" id="1123285"/>
    <lineage>
        <taxon>Bacteria</taxon>
        <taxon>Bacillati</taxon>
        <taxon>Bacillota</taxon>
        <taxon>Negativicutes</taxon>
        <taxon>Selenomonadales</taxon>
        <taxon>Sporomusaceae</taxon>
        <taxon>Sporolituus</taxon>
    </lineage>
</organism>
<sequence length="155" mass="16470">MRRITPVVMGATAAALAVSAQAFLAMQPPPAYGLCVVCHGRDLIIWFAAKLTGGEMIVAAASQTWPLLTVVGIVLGAWYAARSHDEYRTQWIEPPVTAFFCGMAIMILGLVIMACPARLLLRAAYGDFIGAAGAAAVFLGTAAATLVMRWRAKRC</sequence>
<evidence type="ECO:0008006" key="5">
    <source>
        <dbReference type="Google" id="ProtNLM"/>
    </source>
</evidence>
<keyword evidence="1" id="KW-1133">Transmembrane helix</keyword>
<keyword evidence="4" id="KW-1185">Reference proteome</keyword>
<dbReference type="EMBL" id="FNBU01000016">
    <property type="protein sequence ID" value="SDF59463.1"/>
    <property type="molecule type" value="Genomic_DNA"/>
</dbReference>
<reference evidence="4" key="1">
    <citation type="submission" date="2016-10" db="EMBL/GenBank/DDBJ databases">
        <authorList>
            <person name="Varghese N."/>
            <person name="Submissions S."/>
        </authorList>
    </citation>
    <scope>NUCLEOTIDE SEQUENCE [LARGE SCALE GENOMIC DNA]</scope>
    <source>
        <strain evidence="4">DSM 23256</strain>
    </source>
</reference>
<accession>A0A1G7MCJ2</accession>
<proteinExistence type="predicted"/>
<evidence type="ECO:0000313" key="4">
    <source>
        <dbReference type="Proteomes" id="UP000243333"/>
    </source>
</evidence>
<dbReference type="AlphaFoldDB" id="A0A1G7MCJ2"/>
<evidence type="ECO:0000256" key="2">
    <source>
        <dbReference type="SAM" id="SignalP"/>
    </source>
</evidence>
<feature type="signal peptide" evidence="2">
    <location>
        <begin position="1"/>
        <end position="22"/>
    </location>
</feature>
<feature type="transmembrane region" description="Helical" evidence="1">
    <location>
        <begin position="127"/>
        <end position="148"/>
    </location>
</feature>
<gene>
    <name evidence="3" type="ORF">SAMN05660235_02103</name>
</gene>